<feature type="compositionally biased region" description="Gly residues" evidence="1">
    <location>
        <begin position="45"/>
        <end position="54"/>
    </location>
</feature>
<evidence type="ECO:0000256" key="1">
    <source>
        <dbReference type="SAM" id="MobiDB-lite"/>
    </source>
</evidence>
<organism evidence="2 3">
    <name type="scientific">Diacronema lutheri</name>
    <name type="common">Unicellular marine alga</name>
    <name type="synonym">Monochrysis lutheri</name>
    <dbReference type="NCBI Taxonomy" id="2081491"/>
    <lineage>
        <taxon>Eukaryota</taxon>
        <taxon>Haptista</taxon>
        <taxon>Haptophyta</taxon>
        <taxon>Pavlovophyceae</taxon>
        <taxon>Pavlovales</taxon>
        <taxon>Pavlovaceae</taxon>
        <taxon>Diacronema</taxon>
    </lineage>
</organism>
<dbReference type="Proteomes" id="UP000751190">
    <property type="component" value="Unassembled WGS sequence"/>
</dbReference>
<evidence type="ECO:0000313" key="3">
    <source>
        <dbReference type="Proteomes" id="UP000751190"/>
    </source>
</evidence>
<accession>A0A8J6C8R7</accession>
<dbReference type="EMBL" id="JAGTXO010000022">
    <property type="protein sequence ID" value="KAG8462171.1"/>
    <property type="molecule type" value="Genomic_DNA"/>
</dbReference>
<comment type="caution">
    <text evidence="2">The sequence shown here is derived from an EMBL/GenBank/DDBJ whole genome shotgun (WGS) entry which is preliminary data.</text>
</comment>
<gene>
    <name evidence="2" type="ORF">KFE25_011621</name>
</gene>
<keyword evidence="3" id="KW-1185">Reference proteome</keyword>
<proteinExistence type="predicted"/>
<evidence type="ECO:0000313" key="2">
    <source>
        <dbReference type="EMBL" id="KAG8462171.1"/>
    </source>
</evidence>
<feature type="region of interest" description="Disordered" evidence="1">
    <location>
        <begin position="40"/>
        <end position="63"/>
    </location>
</feature>
<sequence length="179" mass="18369">MPDVHVICARIDEIEPALDRLRAHVGTLASQLDALEGQLASGDVGETGGGGGGDDGVRSQRASDAAAACDDDAALHAAKAPPLPPPSRAPQLLERLARDELTLVASHLPESDRFAAALTCRQLCAAVVASRGRLPSGALFETPTRALFASRALLEWGVLTAGAPRTPRLTALAATPTAA</sequence>
<dbReference type="AlphaFoldDB" id="A0A8J6C8R7"/>
<name>A0A8J6C8R7_DIALT</name>
<protein>
    <submittedName>
        <fullName evidence="2">Uncharacterized protein</fullName>
    </submittedName>
</protein>
<reference evidence="2" key="1">
    <citation type="submission" date="2021-05" db="EMBL/GenBank/DDBJ databases">
        <title>The genome of the haptophyte Pavlova lutheri (Diacronema luteri, Pavlovales) - a model for lipid biosynthesis in eukaryotic algae.</title>
        <authorList>
            <person name="Hulatt C.J."/>
            <person name="Posewitz M.C."/>
        </authorList>
    </citation>
    <scope>NUCLEOTIDE SEQUENCE</scope>
    <source>
        <strain evidence="2">NIVA-4/92</strain>
    </source>
</reference>